<dbReference type="AlphaFoldDB" id="A0A563VUV9"/>
<gene>
    <name evidence="1" type="ORF">H1P_320035</name>
</gene>
<evidence type="ECO:0000313" key="2">
    <source>
        <dbReference type="Proteomes" id="UP000320055"/>
    </source>
</evidence>
<organism evidence="1 2">
    <name type="scientific">Hyella patelloides LEGE 07179</name>
    <dbReference type="NCBI Taxonomy" id="945734"/>
    <lineage>
        <taxon>Bacteria</taxon>
        <taxon>Bacillati</taxon>
        <taxon>Cyanobacteriota</taxon>
        <taxon>Cyanophyceae</taxon>
        <taxon>Pleurocapsales</taxon>
        <taxon>Hyellaceae</taxon>
        <taxon>Hyella</taxon>
    </lineage>
</organism>
<name>A0A563VUV9_9CYAN</name>
<sequence length="54" mass="6244">MRSPNLLKIPVLLGQNTRTLPQEKFIYPTIARFHPHKYNLNQSNLSSKLSLPNN</sequence>
<proteinExistence type="predicted"/>
<dbReference type="EMBL" id="CAACVJ010000246">
    <property type="protein sequence ID" value="VEP15264.1"/>
    <property type="molecule type" value="Genomic_DNA"/>
</dbReference>
<evidence type="ECO:0000313" key="1">
    <source>
        <dbReference type="EMBL" id="VEP15264.1"/>
    </source>
</evidence>
<dbReference type="Proteomes" id="UP000320055">
    <property type="component" value="Unassembled WGS sequence"/>
</dbReference>
<keyword evidence="2" id="KW-1185">Reference proteome</keyword>
<accession>A0A563VUV9</accession>
<reference evidence="1 2" key="1">
    <citation type="submission" date="2019-01" db="EMBL/GenBank/DDBJ databases">
        <authorList>
            <person name="Brito A."/>
        </authorList>
    </citation>
    <scope>NUCLEOTIDE SEQUENCE [LARGE SCALE GENOMIC DNA]</scope>
    <source>
        <strain evidence="1">1</strain>
    </source>
</reference>
<protein>
    <submittedName>
        <fullName evidence="1">Uncharacterized protein</fullName>
    </submittedName>
</protein>